<proteinExistence type="predicted"/>
<protein>
    <submittedName>
        <fullName evidence="5">Helix-turn-helix transcriptional regulator</fullName>
    </submittedName>
</protein>
<dbReference type="Gene3D" id="3.30.450.20">
    <property type="entry name" value="PAS domain"/>
    <property type="match status" value="1"/>
</dbReference>
<keyword evidence="3" id="KW-0804">Transcription</keyword>
<reference evidence="5 6" key="1">
    <citation type="submission" date="2022-03" db="EMBL/GenBank/DDBJ databases">
        <title>Hymenobactersp. isolated from the air.</title>
        <authorList>
            <person name="Won M."/>
            <person name="Kwon S.-W."/>
        </authorList>
    </citation>
    <scope>NUCLEOTIDE SEQUENCE [LARGE SCALE GENOMIC DNA]</scope>
    <source>
        <strain evidence="5 6">KACC 21982</strain>
        <plasmid evidence="5 6">unnamed2</plasmid>
    </source>
</reference>
<dbReference type="CDD" id="cd06170">
    <property type="entry name" value="LuxR_C_like"/>
    <property type="match status" value="1"/>
</dbReference>
<keyword evidence="6" id="KW-1185">Reference proteome</keyword>
<evidence type="ECO:0000256" key="3">
    <source>
        <dbReference type="ARBA" id="ARBA00023163"/>
    </source>
</evidence>
<dbReference type="Proteomes" id="UP000831113">
    <property type="component" value="Plasmid unnamed2"/>
</dbReference>
<accession>A0ABY4D862</accession>
<dbReference type="InterPro" id="IPR016032">
    <property type="entry name" value="Sig_transdc_resp-reg_C-effctor"/>
</dbReference>
<dbReference type="EMBL" id="CP094671">
    <property type="protein sequence ID" value="UOG77426.1"/>
    <property type="molecule type" value="Genomic_DNA"/>
</dbReference>
<evidence type="ECO:0000313" key="6">
    <source>
        <dbReference type="Proteomes" id="UP000831113"/>
    </source>
</evidence>
<dbReference type="InterPro" id="IPR000792">
    <property type="entry name" value="Tscrpt_reg_LuxR_C"/>
</dbReference>
<dbReference type="RefSeq" id="WP_243803208.1">
    <property type="nucleotide sequence ID" value="NZ_CP094671.1"/>
</dbReference>
<keyword evidence="2" id="KW-0238">DNA-binding</keyword>
<evidence type="ECO:0000259" key="4">
    <source>
        <dbReference type="PROSITE" id="PS50043"/>
    </source>
</evidence>
<dbReference type="PRINTS" id="PR00038">
    <property type="entry name" value="HTHLUXR"/>
</dbReference>
<sequence length="243" mass="27058">MASATESLADHYWAPSSPGYPAPPAALRLLWPQLGATLLMTQFACVFDHDRQDVVWVSAGAKFLLGELPAADAFGWTWFADRLHPADAPAVIAALAMLREHLCGRCPPPGFQFSLDYRLRHARGHFCRVLHQVMPLGTGPLSLLLFTDLTHHKLTHEVRVHANWVQSLPTPGTPALRPRQREVLALVVAGYTSRQIAHQLGLRESTVKAHRRNLHRKIPSRNIHALLAYLQPADRLSPDRESA</sequence>
<geneLocation type="plasmid" evidence="5 6">
    <name>unnamed2</name>
</geneLocation>
<dbReference type="PROSITE" id="PS00622">
    <property type="entry name" value="HTH_LUXR_1"/>
    <property type="match status" value="1"/>
</dbReference>
<evidence type="ECO:0000256" key="1">
    <source>
        <dbReference type="ARBA" id="ARBA00023015"/>
    </source>
</evidence>
<dbReference type="SMART" id="SM00421">
    <property type="entry name" value="HTH_LUXR"/>
    <property type="match status" value="1"/>
</dbReference>
<keyword evidence="5" id="KW-0614">Plasmid</keyword>
<feature type="domain" description="HTH luxR-type" evidence="4">
    <location>
        <begin position="169"/>
        <end position="234"/>
    </location>
</feature>
<dbReference type="PANTHER" id="PTHR44688">
    <property type="entry name" value="DNA-BINDING TRANSCRIPTIONAL ACTIVATOR DEVR_DOSR"/>
    <property type="match status" value="1"/>
</dbReference>
<dbReference type="Pfam" id="PF00196">
    <property type="entry name" value="GerE"/>
    <property type="match status" value="1"/>
</dbReference>
<organism evidence="5 6">
    <name type="scientific">Hymenobacter tibetensis</name>
    <dbReference type="NCBI Taxonomy" id="497967"/>
    <lineage>
        <taxon>Bacteria</taxon>
        <taxon>Pseudomonadati</taxon>
        <taxon>Bacteroidota</taxon>
        <taxon>Cytophagia</taxon>
        <taxon>Cytophagales</taxon>
        <taxon>Hymenobacteraceae</taxon>
        <taxon>Hymenobacter</taxon>
    </lineage>
</organism>
<dbReference type="InterPro" id="IPR036388">
    <property type="entry name" value="WH-like_DNA-bd_sf"/>
</dbReference>
<evidence type="ECO:0000256" key="2">
    <source>
        <dbReference type="ARBA" id="ARBA00023125"/>
    </source>
</evidence>
<keyword evidence="1" id="KW-0805">Transcription regulation</keyword>
<name>A0ABY4D862_9BACT</name>
<evidence type="ECO:0000313" key="5">
    <source>
        <dbReference type="EMBL" id="UOG77426.1"/>
    </source>
</evidence>
<dbReference type="PROSITE" id="PS50043">
    <property type="entry name" value="HTH_LUXR_2"/>
    <property type="match status" value="1"/>
</dbReference>
<gene>
    <name evidence="5" type="ORF">MTX78_23610</name>
</gene>
<dbReference type="SUPFAM" id="SSF46894">
    <property type="entry name" value="C-terminal effector domain of the bipartite response regulators"/>
    <property type="match status" value="1"/>
</dbReference>
<dbReference type="Gene3D" id="1.10.10.10">
    <property type="entry name" value="Winged helix-like DNA-binding domain superfamily/Winged helix DNA-binding domain"/>
    <property type="match status" value="1"/>
</dbReference>
<dbReference type="PANTHER" id="PTHR44688:SF16">
    <property type="entry name" value="DNA-BINDING TRANSCRIPTIONAL ACTIVATOR DEVR_DOSR"/>
    <property type="match status" value="1"/>
</dbReference>